<protein>
    <submittedName>
        <fullName evidence="2">YbbR-like domain-containing protein</fullName>
    </submittedName>
</protein>
<evidence type="ECO:0000256" key="1">
    <source>
        <dbReference type="SAM" id="Phobius"/>
    </source>
</evidence>
<keyword evidence="3" id="KW-1185">Reference proteome</keyword>
<proteinExistence type="predicted"/>
<reference evidence="2 3" key="1">
    <citation type="journal article" date="2025" name="Anaerobe">
        <title>Description of Anaerococcus kampingiae sp. nov., Anaerococcus groningensis sp. nov., Anaerococcus martiniensis sp. nov., and Anaerococcus cruorum sp. nov., isolated from human clinical specimens.</title>
        <authorList>
            <person name="Boiten K.E."/>
            <person name="Meijer J."/>
            <person name="van Wezel E.M."/>
            <person name="Veloo A.C.M."/>
        </authorList>
    </citation>
    <scope>NUCLEOTIDE SEQUENCE [LARGE SCALE GENOMIC DNA]</scope>
    <source>
        <strain evidence="2 3">ENR0874</strain>
    </source>
</reference>
<dbReference type="EMBL" id="JBGMEF010000017">
    <property type="protein sequence ID" value="MFO3666870.1"/>
    <property type="molecule type" value="Genomic_DNA"/>
</dbReference>
<comment type="caution">
    <text evidence="2">The sequence shown here is derived from an EMBL/GenBank/DDBJ whole genome shotgun (WGS) entry which is preliminary data.</text>
</comment>
<gene>
    <name evidence="2" type="ORF">ACCQ42_03700</name>
</gene>
<dbReference type="Proteomes" id="UP001637994">
    <property type="component" value="Unassembled WGS sequence"/>
</dbReference>
<keyword evidence="1" id="KW-0472">Membrane</keyword>
<name>A0ABW9MFG5_9FIRM</name>
<feature type="transmembrane region" description="Helical" evidence="1">
    <location>
        <begin position="20"/>
        <end position="38"/>
    </location>
</feature>
<evidence type="ECO:0000313" key="2">
    <source>
        <dbReference type="EMBL" id="MFO3666870.1"/>
    </source>
</evidence>
<dbReference type="InterPro" id="IPR012505">
    <property type="entry name" value="YbbR"/>
</dbReference>
<dbReference type="InterPro" id="IPR053154">
    <property type="entry name" value="c-di-AMP_regulator"/>
</dbReference>
<dbReference type="RefSeq" id="WP_265214142.1">
    <property type="nucleotide sequence ID" value="NZ_JBGMEF010000017.1"/>
</dbReference>
<dbReference type="Gene3D" id="2.170.120.40">
    <property type="entry name" value="YbbR-like domain"/>
    <property type="match status" value="2"/>
</dbReference>
<organism evidence="2 3">
    <name type="scientific">Anaerococcus kampingae</name>
    <dbReference type="NCBI Taxonomy" id="3115614"/>
    <lineage>
        <taxon>Bacteria</taxon>
        <taxon>Bacillati</taxon>
        <taxon>Bacillota</taxon>
        <taxon>Tissierellia</taxon>
        <taxon>Tissierellales</taxon>
        <taxon>Peptoniphilaceae</taxon>
        <taxon>Anaerococcus</taxon>
    </lineage>
</organism>
<dbReference type="Pfam" id="PF07949">
    <property type="entry name" value="YbbR"/>
    <property type="match status" value="3"/>
</dbReference>
<keyword evidence="1" id="KW-0812">Transmembrane</keyword>
<dbReference type="PANTHER" id="PTHR37804:SF1">
    <property type="entry name" value="CDAA REGULATORY PROTEIN CDAR"/>
    <property type="match status" value="1"/>
</dbReference>
<sequence>MNSFLEKLKKFDDKSDNKLIILSIIVAVVMWTFVTTSTNPTANRTFRNLPLIIQNQDKLEDNGYTIVSKDEANTVSVRLTGSRNNLIGLDQSDIQASINVANVKEGINSLDVNIDTPTGIYVDHIDPKSINLNIQRIITKSMPVNIVIDDKLKDGKLVEVNEQRPKEIQISGPESIINKVDRIEAYINDAEYLDGKIHNVNVNVLDKGGKTVEGVDLDHKDINLSFLVYETKKVKVELKVRGELAEGYQASLKTLRPDQIVIKGQSLKNISKISTFPVNVSNIKASKSGEVKLDLPDGVEVYDGEDVINYRIDVNKKDSSEDE</sequence>
<evidence type="ECO:0000313" key="3">
    <source>
        <dbReference type="Proteomes" id="UP001637994"/>
    </source>
</evidence>
<keyword evidence="1" id="KW-1133">Transmembrane helix</keyword>
<dbReference type="PANTHER" id="PTHR37804">
    <property type="entry name" value="CDAA REGULATORY PROTEIN CDAR"/>
    <property type="match status" value="1"/>
</dbReference>
<dbReference type="Gene3D" id="2.170.120.30">
    <property type="match status" value="1"/>
</dbReference>
<accession>A0ABW9MFG5</accession>